<gene>
    <name evidence="2" type="ORF">HDF22_000921</name>
</gene>
<organism evidence="2 3">
    <name type="scientific">Mucilaginibacter lappiensis</name>
    <dbReference type="NCBI Taxonomy" id="354630"/>
    <lineage>
        <taxon>Bacteria</taxon>
        <taxon>Pseudomonadati</taxon>
        <taxon>Bacteroidota</taxon>
        <taxon>Sphingobacteriia</taxon>
        <taxon>Sphingobacteriales</taxon>
        <taxon>Sphingobacteriaceae</taxon>
        <taxon>Mucilaginibacter</taxon>
    </lineage>
</organism>
<dbReference type="Pfam" id="PF01261">
    <property type="entry name" value="AP_endonuc_2"/>
    <property type="match status" value="1"/>
</dbReference>
<dbReference type="Gene3D" id="3.20.20.150">
    <property type="entry name" value="Divalent-metal-dependent TIM barrel enzymes"/>
    <property type="match status" value="1"/>
</dbReference>
<dbReference type="EMBL" id="JACHCA010000002">
    <property type="protein sequence ID" value="MBB6126816.1"/>
    <property type="molecule type" value="Genomic_DNA"/>
</dbReference>
<evidence type="ECO:0000313" key="3">
    <source>
        <dbReference type="Proteomes" id="UP000548326"/>
    </source>
</evidence>
<dbReference type="InterPro" id="IPR013022">
    <property type="entry name" value="Xyl_isomerase-like_TIM-brl"/>
</dbReference>
<evidence type="ECO:0000259" key="1">
    <source>
        <dbReference type="Pfam" id="PF01261"/>
    </source>
</evidence>
<comment type="caution">
    <text evidence="2">The sequence shown here is derived from an EMBL/GenBank/DDBJ whole genome shotgun (WGS) entry which is preliminary data.</text>
</comment>
<dbReference type="PANTHER" id="PTHR12110:SF21">
    <property type="entry name" value="XYLOSE ISOMERASE-LIKE TIM BARREL DOMAIN-CONTAINING PROTEIN"/>
    <property type="match status" value="1"/>
</dbReference>
<dbReference type="PANTHER" id="PTHR12110">
    <property type="entry name" value="HYDROXYPYRUVATE ISOMERASE"/>
    <property type="match status" value="1"/>
</dbReference>
<name>A0A841JB54_9SPHI</name>
<feature type="domain" description="Xylose isomerase-like TIM barrel" evidence="1">
    <location>
        <begin position="29"/>
        <end position="321"/>
    </location>
</feature>
<dbReference type="InterPro" id="IPR036237">
    <property type="entry name" value="Xyl_isomerase-like_sf"/>
</dbReference>
<dbReference type="AlphaFoldDB" id="A0A841JB54"/>
<dbReference type="InterPro" id="IPR050312">
    <property type="entry name" value="IolE/XylAMocC-like"/>
</dbReference>
<accession>A0A841JB54</accession>
<keyword evidence="2" id="KW-0413">Isomerase</keyword>
<dbReference type="Proteomes" id="UP000548326">
    <property type="component" value="Unassembled WGS sequence"/>
</dbReference>
<proteinExistence type="predicted"/>
<reference evidence="2 3" key="1">
    <citation type="submission" date="2020-08" db="EMBL/GenBank/DDBJ databases">
        <title>Genomic Encyclopedia of Type Strains, Phase IV (KMG-V): Genome sequencing to study the core and pangenomes of soil and plant-associated prokaryotes.</title>
        <authorList>
            <person name="Whitman W."/>
        </authorList>
    </citation>
    <scope>NUCLEOTIDE SEQUENCE [LARGE SCALE GENOMIC DNA]</scope>
    <source>
        <strain evidence="2 3">MP601</strain>
    </source>
</reference>
<dbReference type="GO" id="GO:0016853">
    <property type="term" value="F:isomerase activity"/>
    <property type="evidence" value="ECO:0007669"/>
    <property type="project" value="UniProtKB-KW"/>
</dbReference>
<dbReference type="RefSeq" id="WP_183585941.1">
    <property type="nucleotide sequence ID" value="NZ_JACHCA010000002.1"/>
</dbReference>
<dbReference type="SUPFAM" id="SSF51658">
    <property type="entry name" value="Xylose isomerase-like"/>
    <property type="match status" value="1"/>
</dbReference>
<evidence type="ECO:0000313" key="2">
    <source>
        <dbReference type="EMBL" id="MBB6126816.1"/>
    </source>
</evidence>
<sequence>MTTIKGPAIFIAQFIGDTAPFNSLESICKWAAGLGYKGVQLPTLDPRFIDLQKAAESKTYADEIKGIVNAAGLEITELSTHLQGQLVAVNPVYDSLFDAFAPEAYRNNPAERQKWAVQQLKYAAQASKNLGLKASVTFSGALLWPMVYPWPQRPAGIVETGFDELAKRWKPILDVYEENGIDLCYELHPGEDLHDGITFEMFLDKVGHHKRANILYDPSHFVLQCLDYLEFIDIYHERIKMFHVKDAEFNPTGRQGVYGGYQNWVDRAGRFRSLGDGQVDFKGIFSKLTQYDFKGWAVLEWECALKHPEDGATEGAVFIKDHIIRVTERAFDDFAASGSDEAFNRKTLGI</sequence>
<protein>
    <submittedName>
        <fullName evidence="2">Sugar phosphate isomerase/epimerase</fullName>
    </submittedName>
</protein>